<protein>
    <submittedName>
        <fullName evidence="4">D-2-hydroxyacid dehydrogenase</fullName>
    </submittedName>
</protein>
<keyword evidence="2" id="KW-0520">NAD</keyword>
<dbReference type="AlphaFoldDB" id="A0AB33KUA5"/>
<accession>A0AB33KUA5</accession>
<evidence type="ECO:0000256" key="1">
    <source>
        <dbReference type="ARBA" id="ARBA00023002"/>
    </source>
</evidence>
<dbReference type="PANTHER" id="PTHR43333">
    <property type="entry name" value="2-HACID_DH_C DOMAIN-CONTAINING PROTEIN"/>
    <property type="match status" value="1"/>
</dbReference>
<dbReference type="SUPFAM" id="SSF51735">
    <property type="entry name" value="NAD(P)-binding Rossmann-fold domains"/>
    <property type="match status" value="1"/>
</dbReference>
<dbReference type="KEGG" id="stcm:SCMC78_67560"/>
<dbReference type="Gene3D" id="3.40.50.720">
    <property type="entry name" value="NAD(P)-binding Rossmann-like Domain"/>
    <property type="match status" value="2"/>
</dbReference>
<name>A0AB33KUA5_9ACTN</name>
<dbReference type="InterPro" id="IPR006140">
    <property type="entry name" value="D-isomer_DH_NAD-bd"/>
</dbReference>
<feature type="domain" description="D-isomer specific 2-hydroxyacid dehydrogenase NAD-binding" evidence="3">
    <location>
        <begin position="106"/>
        <end position="278"/>
    </location>
</feature>
<evidence type="ECO:0000313" key="4">
    <source>
        <dbReference type="EMBL" id="BFP56949.1"/>
    </source>
</evidence>
<proteinExistence type="predicted"/>
<dbReference type="EMBL" id="AP035884">
    <property type="protein sequence ID" value="BFP56949.1"/>
    <property type="molecule type" value="Genomic_DNA"/>
</dbReference>
<dbReference type="SUPFAM" id="SSF52283">
    <property type="entry name" value="Formate/glycerate dehydrogenase catalytic domain-like"/>
    <property type="match status" value="1"/>
</dbReference>
<dbReference type="PANTHER" id="PTHR43333:SF1">
    <property type="entry name" value="D-ISOMER SPECIFIC 2-HYDROXYACID DEHYDROGENASE NAD-BINDING DOMAIN-CONTAINING PROTEIN"/>
    <property type="match status" value="1"/>
</dbReference>
<dbReference type="GO" id="GO:0016491">
    <property type="term" value="F:oxidoreductase activity"/>
    <property type="evidence" value="ECO:0007669"/>
    <property type="project" value="UniProtKB-KW"/>
</dbReference>
<organism evidence="4">
    <name type="scientific">Streptomyces sp. CMC78</name>
    <dbReference type="NCBI Taxonomy" id="3231512"/>
    <lineage>
        <taxon>Bacteria</taxon>
        <taxon>Bacillati</taxon>
        <taxon>Actinomycetota</taxon>
        <taxon>Actinomycetes</taxon>
        <taxon>Kitasatosporales</taxon>
        <taxon>Streptomycetaceae</taxon>
        <taxon>Streptomyces</taxon>
    </lineage>
</organism>
<gene>
    <name evidence="4" type="ORF">SCMC78_67560</name>
</gene>
<reference evidence="4" key="1">
    <citation type="submission" date="2024-07" db="EMBL/GenBank/DDBJ databases">
        <title>Complete genome sequences of cellulolytic bacteria, Kitasatospora sp. CMC57 and Streptomyces sp. CMC78, isolated from Japanese agricultural soil.</title>
        <authorList>
            <person name="Hashimoto T."/>
            <person name="Ito M."/>
            <person name="Iwamoto M."/>
            <person name="Fukahori D."/>
            <person name="Shoda T."/>
            <person name="Sakoda M."/>
            <person name="Morohoshi T."/>
            <person name="Mitsuboshi M."/>
            <person name="Nishizawa T."/>
        </authorList>
    </citation>
    <scope>NUCLEOTIDE SEQUENCE</scope>
    <source>
        <strain evidence="4">CMC78</strain>
    </source>
</reference>
<keyword evidence="1" id="KW-0560">Oxidoreductase</keyword>
<evidence type="ECO:0000259" key="3">
    <source>
        <dbReference type="Pfam" id="PF02826"/>
    </source>
</evidence>
<dbReference type="Pfam" id="PF02826">
    <property type="entry name" value="2-Hacid_dh_C"/>
    <property type="match status" value="1"/>
</dbReference>
<dbReference type="GO" id="GO:0051287">
    <property type="term" value="F:NAD binding"/>
    <property type="evidence" value="ECO:0007669"/>
    <property type="project" value="InterPro"/>
</dbReference>
<dbReference type="RefSeq" id="WP_319598242.1">
    <property type="nucleotide sequence ID" value="NZ_AP035884.1"/>
</dbReference>
<dbReference type="InterPro" id="IPR036291">
    <property type="entry name" value="NAD(P)-bd_dom_sf"/>
</dbReference>
<dbReference type="CDD" id="cd05300">
    <property type="entry name" value="2-Hacid_dh_1"/>
    <property type="match status" value="1"/>
</dbReference>
<evidence type="ECO:0000256" key="2">
    <source>
        <dbReference type="ARBA" id="ARBA00023027"/>
    </source>
</evidence>
<sequence length="315" mass="33716">MTAAGPVRVRLFPGDAGHLPARVRQVWPDAEIQVSGYDDGFDAVLVWDADEAETARFAAGQTGLRWLHTKASGIPVQLASVLRGRGTLVTNGAGTHGLAVAEHVASLLLAHYRALPTLLDAQRAGRWKPLVAREIRGRTVGVIGLGDLGRSTARLLTALGAVVVGLRRGPGEVPEVERTYRADRLAEFLGQLDALVIAAPLTARTRSMIGERELALLPAGAYLVNVGRGPIVREDALVGALESGHLAGAALDVFAEEPLPSASRLWSLPGTVITPHCADSTEETDQRCLDLLLEQIRRYRSGRRPHNVVDLARGY</sequence>